<dbReference type="PROSITE" id="PS50206">
    <property type="entry name" value="RHODANESE_3"/>
    <property type="match status" value="1"/>
</dbReference>
<dbReference type="InterPro" id="IPR011991">
    <property type="entry name" value="ArsR-like_HTH"/>
</dbReference>
<gene>
    <name evidence="6" type="ORF">SAMN04487970_100341</name>
</gene>
<dbReference type="InterPro" id="IPR036390">
    <property type="entry name" value="WH_DNA-bd_sf"/>
</dbReference>
<dbReference type="STRING" id="624147.SAMN04487970_100341"/>
<keyword evidence="1" id="KW-0805">Transcription regulation</keyword>
<dbReference type="PROSITE" id="PS50987">
    <property type="entry name" value="HTH_ARSR_2"/>
    <property type="match status" value="1"/>
</dbReference>
<evidence type="ECO:0000256" key="2">
    <source>
        <dbReference type="ARBA" id="ARBA00023125"/>
    </source>
</evidence>
<feature type="domain" description="Rhodanese" evidence="4">
    <location>
        <begin position="134"/>
        <end position="221"/>
    </location>
</feature>
<dbReference type="CDD" id="cd00158">
    <property type="entry name" value="RHOD"/>
    <property type="match status" value="1"/>
</dbReference>
<evidence type="ECO:0000256" key="1">
    <source>
        <dbReference type="ARBA" id="ARBA00023015"/>
    </source>
</evidence>
<dbReference type="GO" id="GO:0003700">
    <property type="term" value="F:DNA-binding transcription factor activity"/>
    <property type="evidence" value="ECO:0007669"/>
    <property type="project" value="InterPro"/>
</dbReference>
<dbReference type="InterPro" id="IPR036873">
    <property type="entry name" value="Rhodanese-like_dom_sf"/>
</dbReference>
<keyword evidence="2 6" id="KW-0238">DNA-binding</keyword>
<dbReference type="Pfam" id="PF01022">
    <property type="entry name" value="HTH_5"/>
    <property type="match status" value="1"/>
</dbReference>
<dbReference type="SMART" id="SM00450">
    <property type="entry name" value="RHOD"/>
    <property type="match status" value="1"/>
</dbReference>
<dbReference type="PANTHER" id="PTHR43132">
    <property type="entry name" value="ARSENICAL RESISTANCE OPERON REPRESSOR ARSR-RELATED"/>
    <property type="match status" value="1"/>
</dbReference>
<dbReference type="SUPFAM" id="SSF46785">
    <property type="entry name" value="Winged helix' DNA-binding domain"/>
    <property type="match status" value="1"/>
</dbReference>
<dbReference type="Gene3D" id="3.40.250.10">
    <property type="entry name" value="Rhodanese-like domain"/>
    <property type="match status" value="1"/>
</dbReference>
<feature type="domain" description="HTH arsR-type" evidence="5">
    <location>
        <begin position="10"/>
        <end position="104"/>
    </location>
</feature>
<dbReference type="InterPro" id="IPR036388">
    <property type="entry name" value="WH-like_DNA-bd_sf"/>
</dbReference>
<dbReference type="GO" id="GO:0003677">
    <property type="term" value="F:DNA binding"/>
    <property type="evidence" value="ECO:0007669"/>
    <property type="project" value="UniProtKB-KW"/>
</dbReference>
<dbReference type="InterPro" id="IPR001763">
    <property type="entry name" value="Rhodanese-like_dom"/>
</dbReference>
<dbReference type="PANTHER" id="PTHR43132:SF8">
    <property type="entry name" value="HTH-TYPE TRANSCRIPTIONAL REGULATOR KMTR"/>
    <property type="match status" value="1"/>
</dbReference>
<accession>A0A1G4PL68</accession>
<organism evidence="6 7">
    <name type="scientific">Paenibacillus tianmuensis</name>
    <dbReference type="NCBI Taxonomy" id="624147"/>
    <lineage>
        <taxon>Bacteria</taxon>
        <taxon>Bacillati</taxon>
        <taxon>Bacillota</taxon>
        <taxon>Bacilli</taxon>
        <taxon>Bacillales</taxon>
        <taxon>Paenibacillaceae</taxon>
        <taxon>Paenibacillus</taxon>
    </lineage>
</organism>
<name>A0A1G4PL68_9BACL</name>
<evidence type="ECO:0000313" key="7">
    <source>
        <dbReference type="Proteomes" id="UP000198601"/>
    </source>
</evidence>
<dbReference type="NCBIfam" id="NF033788">
    <property type="entry name" value="HTH_metalloreg"/>
    <property type="match status" value="1"/>
</dbReference>
<keyword evidence="7" id="KW-1185">Reference proteome</keyword>
<evidence type="ECO:0000259" key="4">
    <source>
        <dbReference type="PROSITE" id="PS50206"/>
    </source>
</evidence>
<dbReference type="InterPro" id="IPR001845">
    <property type="entry name" value="HTH_ArsR_DNA-bd_dom"/>
</dbReference>
<dbReference type="Pfam" id="PF00581">
    <property type="entry name" value="Rhodanese"/>
    <property type="match status" value="1"/>
</dbReference>
<dbReference type="RefSeq" id="WP_090666697.1">
    <property type="nucleotide sequence ID" value="NZ_FMTT01000003.1"/>
</dbReference>
<dbReference type="SMART" id="SM00418">
    <property type="entry name" value="HTH_ARSR"/>
    <property type="match status" value="1"/>
</dbReference>
<dbReference type="OrthoDB" id="9800872at2"/>
<dbReference type="PRINTS" id="PR00778">
    <property type="entry name" value="HTHARSR"/>
</dbReference>
<dbReference type="Gene3D" id="1.10.10.10">
    <property type="entry name" value="Winged helix-like DNA-binding domain superfamily/Winged helix DNA-binding domain"/>
    <property type="match status" value="1"/>
</dbReference>
<dbReference type="EMBL" id="FMTT01000003">
    <property type="protein sequence ID" value="SCW33007.1"/>
    <property type="molecule type" value="Genomic_DNA"/>
</dbReference>
<sequence length="222" mass="25279">MESLPSARKFKDELYQQYARIGKCLSSDKRLEILSLLSQGPKSVENLAQQSEMSVANVSRHLQILLDARLVKFNKQGTYVIYTLGDPEVSNFLLSLWRLCESQLADISRMKEDFLQHFDDVQTLSLDEVMDKLEAGTIILLDVRPTGDFVAGHMPGAISIPIDEIDEYIQSLPRDIDVAAYCRGPFCIYSTEVVKKLQNEGFTVYRLEEGYWNGMWSLKCPL</sequence>
<protein>
    <submittedName>
        <fullName evidence="6">DNA-binding transcriptional regulator, ArsR family</fullName>
    </submittedName>
</protein>
<evidence type="ECO:0000256" key="3">
    <source>
        <dbReference type="ARBA" id="ARBA00023163"/>
    </source>
</evidence>
<keyword evidence="3" id="KW-0804">Transcription</keyword>
<dbReference type="AlphaFoldDB" id="A0A1G4PL68"/>
<dbReference type="InterPro" id="IPR051011">
    <property type="entry name" value="Metal_resp_trans_reg"/>
</dbReference>
<proteinExistence type="predicted"/>
<dbReference type="CDD" id="cd00090">
    <property type="entry name" value="HTH_ARSR"/>
    <property type="match status" value="1"/>
</dbReference>
<evidence type="ECO:0000313" key="6">
    <source>
        <dbReference type="EMBL" id="SCW33007.1"/>
    </source>
</evidence>
<reference evidence="7" key="1">
    <citation type="submission" date="2016-10" db="EMBL/GenBank/DDBJ databases">
        <authorList>
            <person name="Varghese N."/>
            <person name="Submissions S."/>
        </authorList>
    </citation>
    <scope>NUCLEOTIDE SEQUENCE [LARGE SCALE GENOMIC DNA]</scope>
    <source>
        <strain evidence="7">CGMCC 1.8946</strain>
    </source>
</reference>
<dbReference type="Proteomes" id="UP000198601">
    <property type="component" value="Unassembled WGS sequence"/>
</dbReference>
<evidence type="ECO:0000259" key="5">
    <source>
        <dbReference type="PROSITE" id="PS50987"/>
    </source>
</evidence>